<keyword evidence="8 13" id="KW-0808">Transferase</keyword>
<dbReference type="UniPathway" id="UPA00136">
    <property type="reaction ID" value="UER00199"/>
</dbReference>
<keyword evidence="10" id="KW-0198">Cysteine biosynthesis</keyword>
<evidence type="ECO:0000256" key="14">
    <source>
        <dbReference type="SAM" id="Coils"/>
    </source>
</evidence>
<dbReference type="InterPro" id="IPR005881">
    <property type="entry name" value="Ser_O-AcTrfase"/>
</dbReference>
<organism evidence="15">
    <name type="scientific">Caldilinea aerophila</name>
    <dbReference type="NCBI Taxonomy" id="133453"/>
    <lineage>
        <taxon>Bacteria</taxon>
        <taxon>Bacillati</taxon>
        <taxon>Chloroflexota</taxon>
        <taxon>Caldilineae</taxon>
        <taxon>Caldilineales</taxon>
        <taxon>Caldilineaceae</taxon>
        <taxon>Caldilinea</taxon>
    </lineage>
</organism>
<dbReference type="SUPFAM" id="SSF51161">
    <property type="entry name" value="Trimeric LpxA-like enzymes"/>
    <property type="match status" value="1"/>
</dbReference>
<dbReference type="GO" id="GO:0009001">
    <property type="term" value="F:serine O-acetyltransferase activity"/>
    <property type="evidence" value="ECO:0007669"/>
    <property type="project" value="UniProtKB-EC"/>
</dbReference>
<name>A0A7C1FUQ3_9CHLR</name>
<gene>
    <name evidence="15" type="primary">cysE</name>
    <name evidence="15" type="ORF">ENQ20_15205</name>
</gene>
<evidence type="ECO:0000256" key="12">
    <source>
        <dbReference type="ARBA" id="ARBA00049486"/>
    </source>
</evidence>
<keyword evidence="11 13" id="KW-0012">Acyltransferase</keyword>
<dbReference type="InterPro" id="IPR045304">
    <property type="entry name" value="LbH_SAT"/>
</dbReference>
<dbReference type="InterPro" id="IPR053376">
    <property type="entry name" value="Serine_acetyltransferase"/>
</dbReference>
<dbReference type="NCBIfam" id="NF041874">
    <property type="entry name" value="EPS_EpsC"/>
    <property type="match status" value="1"/>
</dbReference>
<evidence type="ECO:0000256" key="3">
    <source>
        <dbReference type="ARBA" id="ARBA00007274"/>
    </source>
</evidence>
<dbReference type="GO" id="GO:0006535">
    <property type="term" value="P:cysteine biosynthetic process from serine"/>
    <property type="evidence" value="ECO:0007669"/>
    <property type="project" value="InterPro"/>
</dbReference>
<reference evidence="15" key="1">
    <citation type="journal article" date="2020" name="mSystems">
        <title>Genome- and Community-Level Interaction Insights into Carbon Utilization and Element Cycling Functions of Hydrothermarchaeota in Hydrothermal Sediment.</title>
        <authorList>
            <person name="Zhou Z."/>
            <person name="Liu Y."/>
            <person name="Xu W."/>
            <person name="Pan J."/>
            <person name="Luo Z.H."/>
            <person name="Li M."/>
        </authorList>
    </citation>
    <scope>NUCLEOTIDE SEQUENCE [LARGE SCALE GENOMIC DNA]</scope>
    <source>
        <strain evidence="15">SpSt-289</strain>
    </source>
</reference>
<dbReference type="AlphaFoldDB" id="A0A7C1FUQ3"/>
<dbReference type="EC" id="2.3.1.30" evidence="4 13"/>
<dbReference type="Pfam" id="PF00132">
    <property type="entry name" value="Hexapep"/>
    <property type="match status" value="1"/>
</dbReference>
<evidence type="ECO:0000313" key="15">
    <source>
        <dbReference type="EMBL" id="HDX32815.1"/>
    </source>
</evidence>
<proteinExistence type="inferred from homology"/>
<evidence type="ECO:0000256" key="1">
    <source>
        <dbReference type="ARBA" id="ARBA00004496"/>
    </source>
</evidence>
<dbReference type="InterPro" id="IPR042122">
    <property type="entry name" value="Ser_AcTrfase_N_sf"/>
</dbReference>
<accession>A0A7C1FUQ3</accession>
<dbReference type="InterPro" id="IPR001451">
    <property type="entry name" value="Hexapep"/>
</dbReference>
<comment type="catalytic activity">
    <reaction evidence="12 13">
        <text>L-serine + acetyl-CoA = O-acetyl-L-serine + CoA</text>
        <dbReference type="Rhea" id="RHEA:24560"/>
        <dbReference type="ChEBI" id="CHEBI:33384"/>
        <dbReference type="ChEBI" id="CHEBI:57287"/>
        <dbReference type="ChEBI" id="CHEBI:57288"/>
        <dbReference type="ChEBI" id="CHEBI:58340"/>
        <dbReference type="EC" id="2.3.1.30"/>
    </reaction>
</comment>
<evidence type="ECO:0000256" key="7">
    <source>
        <dbReference type="ARBA" id="ARBA00022605"/>
    </source>
</evidence>
<comment type="caution">
    <text evidence="15">The sequence shown here is derived from an EMBL/GenBank/DDBJ whole genome shotgun (WGS) entry which is preliminary data.</text>
</comment>
<evidence type="ECO:0000256" key="11">
    <source>
        <dbReference type="ARBA" id="ARBA00023315"/>
    </source>
</evidence>
<keyword evidence="14" id="KW-0175">Coiled coil</keyword>
<dbReference type="PIRSF" id="PIRSF000441">
    <property type="entry name" value="CysE"/>
    <property type="match status" value="1"/>
</dbReference>
<dbReference type="EMBL" id="DSMG01000159">
    <property type="protein sequence ID" value="HDX32815.1"/>
    <property type="molecule type" value="Genomic_DNA"/>
</dbReference>
<dbReference type="FunFam" id="1.10.3130.10:FF:000002">
    <property type="entry name" value="Serine acetyltransferase"/>
    <property type="match status" value="1"/>
</dbReference>
<dbReference type="PROSITE" id="PS00101">
    <property type="entry name" value="HEXAPEP_TRANSFERASES"/>
    <property type="match status" value="1"/>
</dbReference>
<dbReference type="Gene3D" id="1.10.3130.10">
    <property type="entry name" value="serine acetyltransferase, domain 1"/>
    <property type="match status" value="1"/>
</dbReference>
<dbReference type="CDD" id="cd03354">
    <property type="entry name" value="LbH_SAT"/>
    <property type="match status" value="1"/>
</dbReference>
<comment type="similarity">
    <text evidence="3 13">Belongs to the transferase hexapeptide repeat family.</text>
</comment>
<protein>
    <recommendedName>
        <fullName evidence="5 13">Serine acetyltransferase</fullName>
        <ecNumber evidence="4 13">2.3.1.30</ecNumber>
    </recommendedName>
</protein>
<dbReference type="Gene3D" id="2.160.10.10">
    <property type="entry name" value="Hexapeptide repeat proteins"/>
    <property type="match status" value="1"/>
</dbReference>
<dbReference type="InterPro" id="IPR011004">
    <property type="entry name" value="Trimer_LpxA-like_sf"/>
</dbReference>
<dbReference type="FunFam" id="2.160.10.10:FF:000007">
    <property type="entry name" value="Serine acetyltransferase"/>
    <property type="match status" value="1"/>
</dbReference>
<keyword evidence="6" id="KW-0963">Cytoplasm</keyword>
<evidence type="ECO:0000256" key="9">
    <source>
        <dbReference type="ARBA" id="ARBA00022737"/>
    </source>
</evidence>
<evidence type="ECO:0000256" key="5">
    <source>
        <dbReference type="ARBA" id="ARBA00018522"/>
    </source>
</evidence>
<evidence type="ECO:0000256" key="13">
    <source>
        <dbReference type="PIRNR" id="PIRNR000441"/>
    </source>
</evidence>
<comment type="subcellular location">
    <subcellularLocation>
        <location evidence="1">Cytoplasm</location>
    </subcellularLocation>
</comment>
<dbReference type="PANTHER" id="PTHR42811">
    <property type="entry name" value="SERINE ACETYLTRANSFERASE"/>
    <property type="match status" value="1"/>
</dbReference>
<dbReference type="GO" id="GO:0005737">
    <property type="term" value="C:cytoplasm"/>
    <property type="evidence" value="ECO:0007669"/>
    <property type="project" value="UniProtKB-SubCell"/>
</dbReference>
<sequence>MFDRLREDIQVVFERDPAARSTLEVLLCYPGLHAQWFYRLAHWLWLRRFYLLARWISHLGRFFTGIEIHPGATIGRGLFIDHGMGVVIGETAEIGDNVTLYHGVTLGGVSWRKEKRHPTIGDHVVIGAGAKILGPITIGAHSRIGANSVVVKDVEPYSVVVGVPGRVRRRAGVLVEETRHEDLQHNVLPDPTMELLQQVMARLAAVEAELAQEELHREAQKQMEANGYQGPWGI</sequence>
<dbReference type="NCBIfam" id="TIGR01172">
    <property type="entry name" value="cysE"/>
    <property type="match status" value="1"/>
</dbReference>
<evidence type="ECO:0000256" key="6">
    <source>
        <dbReference type="ARBA" id="ARBA00022490"/>
    </source>
</evidence>
<evidence type="ECO:0000256" key="8">
    <source>
        <dbReference type="ARBA" id="ARBA00022679"/>
    </source>
</evidence>
<comment type="pathway">
    <text evidence="2">Amino-acid biosynthesis; L-cysteine biosynthesis; L-cysteine from L-serine: step 1/2.</text>
</comment>
<keyword evidence="9" id="KW-0677">Repeat</keyword>
<evidence type="ECO:0000256" key="4">
    <source>
        <dbReference type="ARBA" id="ARBA00013266"/>
    </source>
</evidence>
<keyword evidence="7" id="KW-0028">Amino-acid biosynthesis</keyword>
<evidence type="ECO:0000256" key="10">
    <source>
        <dbReference type="ARBA" id="ARBA00023192"/>
    </source>
</evidence>
<feature type="coiled-coil region" evidence="14">
    <location>
        <begin position="196"/>
        <end position="223"/>
    </location>
</feature>
<evidence type="ECO:0000256" key="2">
    <source>
        <dbReference type="ARBA" id="ARBA00004876"/>
    </source>
</evidence>
<dbReference type="InterPro" id="IPR018357">
    <property type="entry name" value="Hexapep_transf_CS"/>
</dbReference>